<accession>A0ABY8WSE9</accession>
<dbReference type="EMBL" id="CP126980">
    <property type="protein sequence ID" value="WIM99931.1"/>
    <property type="molecule type" value="Genomic_DNA"/>
</dbReference>
<dbReference type="InterPro" id="IPR046268">
    <property type="entry name" value="DUF6301"/>
</dbReference>
<organism evidence="1 2">
    <name type="scientific">Actinoplanes oblitus</name>
    <dbReference type="NCBI Taxonomy" id="3040509"/>
    <lineage>
        <taxon>Bacteria</taxon>
        <taxon>Bacillati</taxon>
        <taxon>Actinomycetota</taxon>
        <taxon>Actinomycetes</taxon>
        <taxon>Micromonosporales</taxon>
        <taxon>Micromonosporaceae</taxon>
        <taxon>Actinoplanes</taxon>
    </lineage>
</organism>
<dbReference type="RefSeq" id="WP_284921378.1">
    <property type="nucleotide sequence ID" value="NZ_CP126980.1"/>
</dbReference>
<reference evidence="1 2" key="1">
    <citation type="submission" date="2023-06" db="EMBL/GenBank/DDBJ databases">
        <authorList>
            <person name="Yushchuk O."/>
            <person name="Binda E."/>
            <person name="Ruckert-Reed C."/>
            <person name="Fedorenko V."/>
            <person name="Kalinowski J."/>
            <person name="Marinelli F."/>
        </authorList>
    </citation>
    <scope>NUCLEOTIDE SEQUENCE [LARGE SCALE GENOMIC DNA]</scope>
    <source>
        <strain evidence="1 2">NRRL 3884</strain>
    </source>
</reference>
<dbReference type="Pfam" id="PF19818">
    <property type="entry name" value="DUF6301"/>
    <property type="match status" value="1"/>
</dbReference>
<dbReference type="Proteomes" id="UP001240150">
    <property type="component" value="Chromosome"/>
</dbReference>
<evidence type="ECO:0000313" key="2">
    <source>
        <dbReference type="Proteomes" id="UP001240150"/>
    </source>
</evidence>
<evidence type="ECO:0000313" key="1">
    <source>
        <dbReference type="EMBL" id="WIM99931.1"/>
    </source>
</evidence>
<keyword evidence="2" id="KW-1185">Reference proteome</keyword>
<name>A0ABY8WSE9_9ACTN</name>
<gene>
    <name evidence="1" type="ORF">ACTOB_003601</name>
</gene>
<sequence>MRVLAQWRAFDEPATAQAAQTLLSSESWLRSASVVEAAAALGWVVTDFDPEWPDLGAFLDTGHGLGPMSAFFDTDDNGRVQSISMNLTERLPAGDPEVAAFKQDAFASAAAVLTGLFGRPTDSFPGAEPQLWWRREATALGLITKDDTVGLQFTPQELMVGEWG</sequence>
<protein>
    <submittedName>
        <fullName evidence="1">DUF6301 family protein</fullName>
    </submittedName>
</protein>
<proteinExistence type="predicted"/>